<feature type="transmembrane region" description="Helical" evidence="1">
    <location>
        <begin position="57"/>
        <end position="80"/>
    </location>
</feature>
<reference evidence="2" key="1">
    <citation type="journal article" date="2014" name="Front. Microbiol.">
        <title>High frequency of phylogenetically diverse reductive dehalogenase-homologous genes in deep subseafloor sedimentary metagenomes.</title>
        <authorList>
            <person name="Kawai M."/>
            <person name="Futagami T."/>
            <person name="Toyoda A."/>
            <person name="Takaki Y."/>
            <person name="Nishi S."/>
            <person name="Hori S."/>
            <person name="Arai W."/>
            <person name="Tsubouchi T."/>
            <person name="Morono Y."/>
            <person name="Uchiyama I."/>
            <person name="Ito T."/>
            <person name="Fujiyama A."/>
            <person name="Inagaki F."/>
            <person name="Takami H."/>
        </authorList>
    </citation>
    <scope>NUCLEOTIDE SEQUENCE</scope>
    <source>
        <strain evidence="2">Expedition CK06-06</strain>
    </source>
</reference>
<accession>X0W0X8</accession>
<comment type="caution">
    <text evidence="2">The sequence shown here is derived from an EMBL/GenBank/DDBJ whole genome shotgun (WGS) entry which is preliminary data.</text>
</comment>
<feature type="transmembrane region" description="Helical" evidence="1">
    <location>
        <begin position="6"/>
        <end position="26"/>
    </location>
</feature>
<gene>
    <name evidence="2" type="ORF">S01H1_47806</name>
</gene>
<keyword evidence="1" id="KW-1133">Transmembrane helix</keyword>
<evidence type="ECO:0000313" key="2">
    <source>
        <dbReference type="EMBL" id="GAG24434.1"/>
    </source>
</evidence>
<name>X0W0X8_9ZZZZ</name>
<dbReference type="AlphaFoldDB" id="X0W0X8"/>
<keyword evidence="1" id="KW-0472">Membrane</keyword>
<protein>
    <submittedName>
        <fullName evidence="2">Uncharacterized protein</fullName>
    </submittedName>
</protein>
<organism evidence="2">
    <name type="scientific">marine sediment metagenome</name>
    <dbReference type="NCBI Taxonomy" id="412755"/>
    <lineage>
        <taxon>unclassified sequences</taxon>
        <taxon>metagenomes</taxon>
        <taxon>ecological metagenomes</taxon>
    </lineage>
</organism>
<keyword evidence="1" id="KW-0812">Transmembrane</keyword>
<dbReference type="EMBL" id="BARS01030662">
    <property type="protein sequence ID" value="GAG24434.1"/>
    <property type="molecule type" value="Genomic_DNA"/>
</dbReference>
<evidence type="ECO:0000256" key="1">
    <source>
        <dbReference type="SAM" id="Phobius"/>
    </source>
</evidence>
<feature type="transmembrane region" description="Helical" evidence="1">
    <location>
        <begin position="86"/>
        <end position="108"/>
    </location>
</feature>
<sequence length="114" mass="13128">MVLPIFNPWMVNFILLFLLIIIKYFFFISAVQISRKGIVSAFKATFRIGIMKFKKIIIAYLIASLAVIFSALLIFLLSLISVYIAYPLLLVLFIPSVTFARIMIFYLIDKIHTS</sequence>
<proteinExistence type="predicted"/>